<feature type="domain" description="C2H2-type" evidence="13">
    <location>
        <begin position="707"/>
        <end position="728"/>
    </location>
</feature>
<feature type="domain" description="C2H2-type" evidence="13">
    <location>
        <begin position="915"/>
        <end position="942"/>
    </location>
</feature>
<evidence type="ECO:0000256" key="9">
    <source>
        <dbReference type="ARBA" id="ARBA00023163"/>
    </source>
</evidence>
<evidence type="ECO:0000313" key="15">
    <source>
        <dbReference type="Proteomes" id="UP000327044"/>
    </source>
</evidence>
<dbReference type="GO" id="GO:0005634">
    <property type="term" value="C:nucleus"/>
    <property type="evidence" value="ECO:0007669"/>
    <property type="project" value="UniProtKB-SubCell"/>
</dbReference>
<feature type="domain" description="C2H2-type" evidence="13">
    <location>
        <begin position="787"/>
        <end position="813"/>
    </location>
</feature>
<dbReference type="FunFam" id="3.30.160.60:FF:001370">
    <property type="entry name" value="Zinc finger protein"/>
    <property type="match status" value="1"/>
</dbReference>
<dbReference type="EMBL" id="VVIM01000008">
    <property type="protein sequence ID" value="KAB0794552.1"/>
    <property type="molecule type" value="Genomic_DNA"/>
</dbReference>
<evidence type="ECO:0000256" key="6">
    <source>
        <dbReference type="ARBA" id="ARBA00022833"/>
    </source>
</evidence>
<evidence type="ECO:0000313" key="14">
    <source>
        <dbReference type="EMBL" id="KAB0794552.1"/>
    </source>
</evidence>
<dbReference type="GO" id="GO:0000977">
    <property type="term" value="F:RNA polymerase II transcription regulatory region sequence-specific DNA binding"/>
    <property type="evidence" value="ECO:0007669"/>
    <property type="project" value="TreeGrafter"/>
</dbReference>
<dbReference type="AlphaFoldDB" id="A0A5N4AB57"/>
<keyword evidence="4" id="KW-0677">Repeat</keyword>
<evidence type="ECO:0000256" key="10">
    <source>
        <dbReference type="ARBA" id="ARBA00023242"/>
    </source>
</evidence>
<organism evidence="14 15">
    <name type="scientific">Photinus pyralis</name>
    <name type="common">Common eastern firefly</name>
    <name type="synonym">Lampyris pyralis</name>
    <dbReference type="NCBI Taxonomy" id="7054"/>
    <lineage>
        <taxon>Eukaryota</taxon>
        <taxon>Metazoa</taxon>
        <taxon>Ecdysozoa</taxon>
        <taxon>Arthropoda</taxon>
        <taxon>Hexapoda</taxon>
        <taxon>Insecta</taxon>
        <taxon>Pterygota</taxon>
        <taxon>Neoptera</taxon>
        <taxon>Endopterygota</taxon>
        <taxon>Coleoptera</taxon>
        <taxon>Polyphaga</taxon>
        <taxon>Elateriformia</taxon>
        <taxon>Elateroidea</taxon>
        <taxon>Lampyridae</taxon>
        <taxon>Lampyrinae</taxon>
        <taxon>Photinus</taxon>
    </lineage>
</organism>
<comment type="subcellular location">
    <subcellularLocation>
        <location evidence="1">Nucleus</location>
    </subcellularLocation>
</comment>
<dbReference type="Proteomes" id="UP000327044">
    <property type="component" value="Unassembled WGS sequence"/>
</dbReference>
<keyword evidence="7" id="KW-0805">Transcription regulation</keyword>
<accession>A0A5N4AB57</accession>
<comment type="similarity">
    <text evidence="2">Belongs to the krueppel C2H2-type zinc-finger protein family.</text>
</comment>
<keyword evidence="8" id="KW-0238">DNA-binding</keyword>
<proteinExistence type="inferred from homology"/>
<dbReference type="InterPro" id="IPR036236">
    <property type="entry name" value="Znf_C2H2_sf"/>
</dbReference>
<feature type="compositionally biased region" description="Acidic residues" evidence="12">
    <location>
        <begin position="160"/>
        <end position="183"/>
    </location>
</feature>
<dbReference type="SMART" id="SM00355">
    <property type="entry name" value="ZnF_C2H2"/>
    <property type="match status" value="18"/>
</dbReference>
<keyword evidence="10" id="KW-0539">Nucleus</keyword>
<comment type="caution">
    <text evidence="14">The sequence shown here is derived from an EMBL/GenBank/DDBJ whole genome shotgun (WGS) entry which is preliminary data.</text>
</comment>
<evidence type="ECO:0000256" key="12">
    <source>
        <dbReference type="SAM" id="MobiDB-lite"/>
    </source>
</evidence>
<feature type="domain" description="C2H2-type" evidence="13">
    <location>
        <begin position="943"/>
        <end position="970"/>
    </location>
</feature>
<sequence length="1166" mass="133565">MFILARKMISDYEDDTHYCLKCHCTIIGLDNYVSHRKSKCGKDIEKISQQSGLTEHLLHSDEPVTLKADAFFSSLELQSSAKKTSPASGGKSTAGVLTRSKASAVIQASSSGKDNVNYLESTKHDEWLTDHSLIIHQNRAQTAHKSGVKKEETDLNLYADSEEESDECDYDDEDSDYDEEDDDAPPRSFTGGKWKPTSSPIPNSSGDYNYWNVPPPHHTGAKWKPQPSSKFSLQSEHLTGKWKSPASKELFNTPPISFTGSKWTPSKIVKTESLKQKPRKSITYESLQTEPSIGKWFYQPDPECTKGKWKLENDTEELPDDVPSPFYTKGKWKPAQADCISVANQAPSSDTETEMPPFRKSSGTVQYWCGPCNRHLASKIVYERHLKSELHFKRTLQDREFEESPYVSTLLSKTKRAYSATHDIKIREGTRTRRKIYTPCTVCDSKVNSSLIGKHLISHYHCLRSDLNSHEPRQMVLDNIHSVVLQSPFQCGPCKYYFNTHELFLLHWTSEEHNDVVRNTSSFFWCSECKHRAATSDEMYLHLNSDEHREIIAVINRSVPVVIKKLTPINCPTCNEEFLYNFLLRRHCEKEDHSYNVTVSDEYQSRFKCGECEAVLKSRVAYQRHRMIAHRTKFYICSGCALNFNDIEEAKRHRGTPEHRCAVAEKKRREGLLAKDLSKSCHYCTERFENIIKLKDHLRDKHAEHNHSCPYCGKVFTIPQDLTVHVRTKACTFDENESKTNACDQCQYTTDSTSEFLFHKVLHTEPLYVYADEQESAAIGKRQIPQYKCPICEKFYVKSSLRCHIRIHTKERPFVCALCNAGFVRKNNWVLHMKNHDKSSIRKLESSNQTAELGERPFLCSTCGASFKKRSILQQHMTRHTGKSIKCHHSGCVFSARFPAELKTHLLTHSDDKPFSCDRCDYRGKTKQQLERHFSMHQDSKKFQCPQCTFSSRLASHLKRHLRLHTGAKPFVCPHCNYCCNNLENLRKHVLLTNKHPGKSIYECKFCQTDSFETNFAKDFKIHLLTEHPDTFVSGKEAATYIAGIYEATNDGTSVQIFNDSDDKERNYQREEALSQFQDSIQPVSSRPTNSNVGSTILLTSVTTQDSSEHKIQEELFPMLIVSKDVVCIENPSEAWNIGGSYDVEESGSLVPFHSVGESLFNEHFQ</sequence>
<dbReference type="PROSITE" id="PS00028">
    <property type="entry name" value="ZINC_FINGER_C2H2_1"/>
    <property type="match status" value="6"/>
</dbReference>
<evidence type="ECO:0000256" key="4">
    <source>
        <dbReference type="ARBA" id="ARBA00022737"/>
    </source>
</evidence>
<keyword evidence="6" id="KW-0862">Zinc</keyword>
<protein>
    <recommendedName>
        <fullName evidence="13">C2H2-type domain-containing protein</fullName>
    </recommendedName>
</protein>
<feature type="region of interest" description="Disordered" evidence="12">
    <location>
        <begin position="140"/>
        <end position="200"/>
    </location>
</feature>
<dbReference type="GO" id="GO:0000981">
    <property type="term" value="F:DNA-binding transcription factor activity, RNA polymerase II-specific"/>
    <property type="evidence" value="ECO:0007669"/>
    <property type="project" value="TreeGrafter"/>
</dbReference>
<dbReference type="GO" id="GO:0008270">
    <property type="term" value="F:zinc ion binding"/>
    <property type="evidence" value="ECO:0007669"/>
    <property type="project" value="UniProtKB-KW"/>
</dbReference>
<keyword evidence="15" id="KW-1185">Reference proteome</keyword>
<name>A0A5N4AB57_PHOPY</name>
<evidence type="ECO:0000256" key="3">
    <source>
        <dbReference type="ARBA" id="ARBA00022723"/>
    </source>
</evidence>
<dbReference type="SUPFAM" id="SSF57667">
    <property type="entry name" value="beta-beta-alpha zinc fingers"/>
    <property type="match status" value="7"/>
</dbReference>
<evidence type="ECO:0000256" key="2">
    <source>
        <dbReference type="ARBA" id="ARBA00006991"/>
    </source>
</evidence>
<evidence type="ECO:0000256" key="11">
    <source>
        <dbReference type="PROSITE-ProRule" id="PRU00042"/>
    </source>
</evidence>
<dbReference type="PROSITE" id="PS50157">
    <property type="entry name" value="ZINC_FINGER_C2H2_2"/>
    <property type="match status" value="6"/>
</dbReference>
<feature type="domain" description="C2H2-type" evidence="13">
    <location>
        <begin position="814"/>
        <end position="841"/>
    </location>
</feature>
<dbReference type="InParanoid" id="A0A5N4AB57"/>
<dbReference type="InterPro" id="IPR013087">
    <property type="entry name" value="Znf_C2H2_type"/>
</dbReference>
<keyword evidence="9" id="KW-0804">Transcription</keyword>
<gene>
    <name evidence="14" type="ORF">PPYR_11391</name>
</gene>
<evidence type="ECO:0000256" key="1">
    <source>
        <dbReference type="ARBA" id="ARBA00004123"/>
    </source>
</evidence>
<dbReference type="PANTHER" id="PTHR24379:SF121">
    <property type="entry name" value="C2H2-TYPE DOMAIN-CONTAINING PROTEIN"/>
    <property type="match status" value="1"/>
</dbReference>
<feature type="domain" description="C2H2-type" evidence="13">
    <location>
        <begin position="858"/>
        <end position="885"/>
    </location>
</feature>
<reference evidence="14 15" key="1">
    <citation type="journal article" date="2018" name="Elife">
        <title>Firefly genomes illuminate parallel origins of bioluminescence in beetles.</title>
        <authorList>
            <person name="Fallon T.R."/>
            <person name="Lower S.E."/>
            <person name="Chang C.H."/>
            <person name="Bessho-Uehara M."/>
            <person name="Martin G.J."/>
            <person name="Bewick A.J."/>
            <person name="Behringer M."/>
            <person name="Debat H.J."/>
            <person name="Wong I."/>
            <person name="Day J.C."/>
            <person name="Suvorov A."/>
            <person name="Silva C.J."/>
            <person name="Stanger-Hall K.F."/>
            <person name="Hall D.W."/>
            <person name="Schmitz R.J."/>
            <person name="Nelson D.R."/>
            <person name="Lewis S.M."/>
            <person name="Shigenobu S."/>
            <person name="Bybee S.M."/>
            <person name="Larracuente A.M."/>
            <person name="Oba Y."/>
            <person name="Weng J.K."/>
        </authorList>
    </citation>
    <scope>NUCLEOTIDE SEQUENCE [LARGE SCALE GENOMIC DNA]</scope>
    <source>
        <strain evidence="14">1611_PpyrPB1</strain>
        <tissue evidence="14">Whole body</tissue>
    </source>
</reference>
<dbReference type="Gene3D" id="3.30.160.60">
    <property type="entry name" value="Classic Zinc Finger"/>
    <property type="match status" value="9"/>
</dbReference>
<evidence type="ECO:0000259" key="13">
    <source>
        <dbReference type="PROSITE" id="PS50157"/>
    </source>
</evidence>
<dbReference type="FunCoup" id="A0A5N4AB57">
    <property type="interactions" value="151"/>
</dbReference>
<keyword evidence="5 11" id="KW-0863">Zinc-finger</keyword>
<keyword evidence="3" id="KW-0479">Metal-binding</keyword>
<dbReference type="PANTHER" id="PTHR24379">
    <property type="entry name" value="KRAB AND ZINC FINGER DOMAIN-CONTAINING"/>
    <property type="match status" value="1"/>
</dbReference>
<evidence type="ECO:0000256" key="8">
    <source>
        <dbReference type="ARBA" id="ARBA00023125"/>
    </source>
</evidence>
<dbReference type="Pfam" id="PF00096">
    <property type="entry name" value="zf-C2H2"/>
    <property type="match status" value="1"/>
</dbReference>
<evidence type="ECO:0000256" key="7">
    <source>
        <dbReference type="ARBA" id="ARBA00023015"/>
    </source>
</evidence>
<evidence type="ECO:0000256" key="5">
    <source>
        <dbReference type="ARBA" id="ARBA00022771"/>
    </source>
</evidence>